<sequence length="162" mass="18059">MSTNTPPDLNPDLNPNADPVPPPCPNHLTHTYTFPELALDHPTRSNEQPYFRAMVFFSKKPGLTDEFFHSHWKSVHADLTMQVEGAGVRLVRYAQFHQEQTHKDALKPLLEASGGSMQMVEWDGAAEFWAESAEGFVQFMGSVYGSSHLVGKCGLSLEGWSL</sequence>
<feature type="region of interest" description="Disordered" evidence="2">
    <location>
        <begin position="1"/>
        <end position="27"/>
    </location>
</feature>
<dbReference type="GO" id="GO:0016491">
    <property type="term" value="F:oxidoreductase activity"/>
    <property type="evidence" value="ECO:0007669"/>
    <property type="project" value="InterPro"/>
</dbReference>
<dbReference type="AlphaFoldDB" id="A0A6A7A2P0"/>
<feature type="non-terminal residue" evidence="4">
    <location>
        <position position="162"/>
    </location>
</feature>
<keyword evidence="5" id="KW-1185">Reference proteome</keyword>
<dbReference type="Pfam" id="PF07110">
    <property type="entry name" value="EthD"/>
    <property type="match status" value="1"/>
</dbReference>
<name>A0A6A7A2P0_9PLEO</name>
<dbReference type="InterPro" id="IPR011008">
    <property type="entry name" value="Dimeric_a/b-barrel"/>
</dbReference>
<evidence type="ECO:0000256" key="2">
    <source>
        <dbReference type="SAM" id="MobiDB-lite"/>
    </source>
</evidence>
<dbReference type="SUPFAM" id="SSF54909">
    <property type="entry name" value="Dimeric alpha+beta barrel"/>
    <property type="match status" value="1"/>
</dbReference>
<dbReference type="EMBL" id="MU006224">
    <property type="protein sequence ID" value="KAF2827590.1"/>
    <property type="molecule type" value="Genomic_DNA"/>
</dbReference>
<evidence type="ECO:0000259" key="3">
    <source>
        <dbReference type="Pfam" id="PF07110"/>
    </source>
</evidence>
<dbReference type="OrthoDB" id="3454835at2759"/>
<evidence type="ECO:0000313" key="5">
    <source>
        <dbReference type="Proteomes" id="UP000799424"/>
    </source>
</evidence>
<protein>
    <recommendedName>
        <fullName evidence="3">EthD domain-containing protein</fullName>
    </recommendedName>
</protein>
<gene>
    <name evidence="4" type="ORF">CC86DRAFT_369685</name>
</gene>
<feature type="compositionally biased region" description="Low complexity" evidence="2">
    <location>
        <begin position="1"/>
        <end position="17"/>
    </location>
</feature>
<reference evidence="4" key="1">
    <citation type="journal article" date="2020" name="Stud. Mycol.">
        <title>101 Dothideomycetes genomes: a test case for predicting lifestyles and emergence of pathogens.</title>
        <authorList>
            <person name="Haridas S."/>
            <person name="Albert R."/>
            <person name="Binder M."/>
            <person name="Bloem J."/>
            <person name="Labutti K."/>
            <person name="Salamov A."/>
            <person name="Andreopoulos B."/>
            <person name="Baker S."/>
            <person name="Barry K."/>
            <person name="Bills G."/>
            <person name="Bluhm B."/>
            <person name="Cannon C."/>
            <person name="Castanera R."/>
            <person name="Culley D."/>
            <person name="Daum C."/>
            <person name="Ezra D."/>
            <person name="Gonzalez J."/>
            <person name="Henrissat B."/>
            <person name="Kuo A."/>
            <person name="Liang C."/>
            <person name="Lipzen A."/>
            <person name="Lutzoni F."/>
            <person name="Magnuson J."/>
            <person name="Mondo S."/>
            <person name="Nolan M."/>
            <person name="Ohm R."/>
            <person name="Pangilinan J."/>
            <person name="Park H.-J."/>
            <person name="Ramirez L."/>
            <person name="Alfaro M."/>
            <person name="Sun H."/>
            <person name="Tritt A."/>
            <person name="Yoshinaga Y."/>
            <person name="Zwiers L.-H."/>
            <person name="Turgeon B."/>
            <person name="Goodwin S."/>
            <person name="Spatafora J."/>
            <person name="Crous P."/>
            <person name="Grigoriev I."/>
        </authorList>
    </citation>
    <scope>NUCLEOTIDE SEQUENCE</scope>
    <source>
        <strain evidence="4">CBS 113818</strain>
    </source>
</reference>
<evidence type="ECO:0000313" key="4">
    <source>
        <dbReference type="EMBL" id="KAF2827590.1"/>
    </source>
</evidence>
<evidence type="ECO:0000256" key="1">
    <source>
        <dbReference type="ARBA" id="ARBA00005986"/>
    </source>
</evidence>
<dbReference type="Gene3D" id="3.30.70.100">
    <property type="match status" value="1"/>
</dbReference>
<organism evidence="4 5">
    <name type="scientific">Ophiobolus disseminans</name>
    <dbReference type="NCBI Taxonomy" id="1469910"/>
    <lineage>
        <taxon>Eukaryota</taxon>
        <taxon>Fungi</taxon>
        <taxon>Dikarya</taxon>
        <taxon>Ascomycota</taxon>
        <taxon>Pezizomycotina</taxon>
        <taxon>Dothideomycetes</taxon>
        <taxon>Pleosporomycetidae</taxon>
        <taxon>Pleosporales</taxon>
        <taxon>Pleosporineae</taxon>
        <taxon>Phaeosphaeriaceae</taxon>
        <taxon>Ophiobolus</taxon>
    </lineage>
</organism>
<accession>A0A6A7A2P0</accession>
<comment type="similarity">
    <text evidence="1">Belongs to the tpcK family.</text>
</comment>
<dbReference type="InterPro" id="IPR009799">
    <property type="entry name" value="EthD_dom"/>
</dbReference>
<dbReference type="Proteomes" id="UP000799424">
    <property type="component" value="Unassembled WGS sequence"/>
</dbReference>
<feature type="domain" description="EthD" evidence="3">
    <location>
        <begin position="60"/>
        <end position="147"/>
    </location>
</feature>
<proteinExistence type="inferred from homology"/>